<evidence type="ECO:0000313" key="2">
    <source>
        <dbReference type="EMBL" id="OIQ70491.1"/>
    </source>
</evidence>
<organism evidence="2">
    <name type="scientific">mine drainage metagenome</name>
    <dbReference type="NCBI Taxonomy" id="410659"/>
    <lineage>
        <taxon>unclassified sequences</taxon>
        <taxon>metagenomes</taxon>
        <taxon>ecological metagenomes</taxon>
    </lineage>
</organism>
<dbReference type="AlphaFoldDB" id="A0A1J5PYZ1"/>
<gene>
    <name evidence="2" type="ORF">GALL_478980</name>
</gene>
<protein>
    <submittedName>
        <fullName evidence="2">Uncharacterized protein</fullName>
    </submittedName>
</protein>
<proteinExistence type="predicted"/>
<feature type="compositionally biased region" description="Low complexity" evidence="1">
    <location>
        <begin position="44"/>
        <end position="53"/>
    </location>
</feature>
<evidence type="ECO:0000256" key="1">
    <source>
        <dbReference type="SAM" id="MobiDB-lite"/>
    </source>
</evidence>
<accession>A0A1J5PYZ1</accession>
<sequence>MSRTTCPAPASRTPLMTTWSFSRAPLCGTSVSAVNSVGSGGSRSGLTTTPRSRCVAGSRLPRDSTGSGVTAGLVLSIRTTDTWYVEDGR</sequence>
<dbReference type="EMBL" id="MLJW01004176">
    <property type="protein sequence ID" value="OIQ70491.1"/>
    <property type="molecule type" value="Genomic_DNA"/>
</dbReference>
<comment type="caution">
    <text evidence="2">The sequence shown here is derived from an EMBL/GenBank/DDBJ whole genome shotgun (WGS) entry which is preliminary data.</text>
</comment>
<feature type="region of interest" description="Disordered" evidence="1">
    <location>
        <begin position="37"/>
        <end position="67"/>
    </location>
</feature>
<reference evidence="2" key="1">
    <citation type="submission" date="2016-10" db="EMBL/GenBank/DDBJ databases">
        <title>Sequence of Gallionella enrichment culture.</title>
        <authorList>
            <person name="Poehlein A."/>
            <person name="Muehling M."/>
            <person name="Daniel R."/>
        </authorList>
    </citation>
    <scope>NUCLEOTIDE SEQUENCE</scope>
</reference>
<name>A0A1J5PYZ1_9ZZZZ</name>